<dbReference type="Pfam" id="PF00106">
    <property type="entry name" value="adh_short"/>
    <property type="match status" value="1"/>
</dbReference>
<evidence type="ECO:0000313" key="5">
    <source>
        <dbReference type="Proteomes" id="UP001501742"/>
    </source>
</evidence>
<evidence type="ECO:0000259" key="3">
    <source>
        <dbReference type="SMART" id="SM00822"/>
    </source>
</evidence>
<comment type="caution">
    <text evidence="4">The sequence shown here is derived from an EMBL/GenBank/DDBJ whole genome shotgun (WGS) entry which is preliminary data.</text>
</comment>
<evidence type="ECO:0000256" key="2">
    <source>
        <dbReference type="RuleBase" id="RU000363"/>
    </source>
</evidence>
<feature type="domain" description="Ketoreductase" evidence="3">
    <location>
        <begin position="8"/>
        <end position="219"/>
    </location>
</feature>
<dbReference type="RefSeq" id="WP_204610107.1">
    <property type="nucleotide sequence ID" value="NZ_BAAAJX010000010.1"/>
</dbReference>
<gene>
    <name evidence="4" type="ORF">GCM10009627_21260</name>
</gene>
<protein>
    <submittedName>
        <fullName evidence="4">SDR family NAD(P)-dependent oxidoreductase</fullName>
    </submittedName>
</protein>
<dbReference type="Pfam" id="PF13561">
    <property type="entry name" value="adh_short_C2"/>
    <property type="match status" value="1"/>
</dbReference>
<dbReference type="CDD" id="cd05233">
    <property type="entry name" value="SDR_c"/>
    <property type="match status" value="1"/>
</dbReference>
<dbReference type="InterPro" id="IPR020904">
    <property type="entry name" value="Sc_DH/Rdtase_CS"/>
</dbReference>
<dbReference type="InterPro" id="IPR057326">
    <property type="entry name" value="KR_dom"/>
</dbReference>
<dbReference type="SMART" id="SM00822">
    <property type="entry name" value="PKS_KR"/>
    <property type="match status" value="1"/>
</dbReference>
<dbReference type="InterPro" id="IPR002347">
    <property type="entry name" value="SDR_fam"/>
</dbReference>
<dbReference type="PROSITE" id="PS00061">
    <property type="entry name" value="ADH_SHORT"/>
    <property type="match status" value="1"/>
</dbReference>
<dbReference type="InterPro" id="IPR036291">
    <property type="entry name" value="NAD(P)-bd_dom_sf"/>
</dbReference>
<organism evidence="4 5">
    <name type="scientific">Curtobacterium herbarum</name>
    <dbReference type="NCBI Taxonomy" id="150122"/>
    <lineage>
        <taxon>Bacteria</taxon>
        <taxon>Bacillati</taxon>
        <taxon>Actinomycetota</taxon>
        <taxon>Actinomycetes</taxon>
        <taxon>Micrococcales</taxon>
        <taxon>Microbacteriaceae</taxon>
        <taxon>Curtobacterium</taxon>
    </lineage>
</organism>
<sequence length="292" mass="30249">MHLDLSDRVVVVTGAARGIGRTIAERFRREGAHVVALDLAAALADRATDDQPGGPPSVPDAAHVVGAHAVGAHAVGAHAVGAHAVAAHPLEVLACDVTDPASVRAAVDEVVARHGTVDVLVNNAGINVEGRVADLEWDAWRRCMDVNLGGTFLMSQAVAPVMQRAGRGRIINAASFAAIVPSVGSAAYAASKAAVVQFTRVLASELGPWGITVNAYAPGMVPTAMNGFATMPTADQDRLLDTLSIRRWETPDDVADVLLFLASDLSGYVTGTLLDVSGGKLATQIPSRAYED</sequence>
<dbReference type="SUPFAM" id="SSF51735">
    <property type="entry name" value="NAD(P)-binding Rossmann-fold domains"/>
    <property type="match status" value="1"/>
</dbReference>
<dbReference type="Gene3D" id="3.40.50.720">
    <property type="entry name" value="NAD(P)-binding Rossmann-like Domain"/>
    <property type="match status" value="1"/>
</dbReference>
<evidence type="ECO:0000313" key="4">
    <source>
        <dbReference type="EMBL" id="GAA1493780.1"/>
    </source>
</evidence>
<keyword evidence="5" id="KW-1185">Reference proteome</keyword>
<proteinExistence type="inferred from homology"/>
<dbReference type="PANTHER" id="PTHR42760">
    <property type="entry name" value="SHORT-CHAIN DEHYDROGENASES/REDUCTASES FAMILY MEMBER"/>
    <property type="match status" value="1"/>
</dbReference>
<comment type="similarity">
    <text evidence="1 2">Belongs to the short-chain dehydrogenases/reductases (SDR) family.</text>
</comment>
<reference evidence="4 5" key="1">
    <citation type="journal article" date="2019" name="Int. J. Syst. Evol. Microbiol.">
        <title>The Global Catalogue of Microorganisms (GCM) 10K type strain sequencing project: providing services to taxonomists for standard genome sequencing and annotation.</title>
        <authorList>
            <consortium name="The Broad Institute Genomics Platform"/>
            <consortium name="The Broad Institute Genome Sequencing Center for Infectious Disease"/>
            <person name="Wu L."/>
            <person name="Ma J."/>
        </authorList>
    </citation>
    <scope>NUCLEOTIDE SEQUENCE [LARGE SCALE GENOMIC DNA]</scope>
    <source>
        <strain evidence="4 5">JCM 12140</strain>
    </source>
</reference>
<accession>A0ABN1ZDR9</accession>
<dbReference type="Proteomes" id="UP001501742">
    <property type="component" value="Unassembled WGS sequence"/>
</dbReference>
<dbReference type="PRINTS" id="PR00081">
    <property type="entry name" value="GDHRDH"/>
</dbReference>
<evidence type="ECO:0000256" key="1">
    <source>
        <dbReference type="ARBA" id="ARBA00006484"/>
    </source>
</evidence>
<dbReference type="PRINTS" id="PR00080">
    <property type="entry name" value="SDRFAMILY"/>
</dbReference>
<dbReference type="EMBL" id="BAAAJX010000010">
    <property type="protein sequence ID" value="GAA1493780.1"/>
    <property type="molecule type" value="Genomic_DNA"/>
</dbReference>
<name>A0ABN1ZDR9_9MICO</name>